<dbReference type="EMBL" id="BMAU01021280">
    <property type="protein sequence ID" value="GFY08352.1"/>
    <property type="molecule type" value="Genomic_DNA"/>
</dbReference>
<name>A0A8X6SFN0_TRICX</name>
<reference evidence="2" key="1">
    <citation type="submission" date="2020-08" db="EMBL/GenBank/DDBJ databases">
        <title>Multicomponent nature underlies the extraordinary mechanical properties of spider dragline silk.</title>
        <authorList>
            <person name="Kono N."/>
            <person name="Nakamura H."/>
            <person name="Mori M."/>
            <person name="Yoshida Y."/>
            <person name="Ohtoshi R."/>
            <person name="Malay A.D."/>
            <person name="Moran D.A.P."/>
            <person name="Tomita M."/>
            <person name="Numata K."/>
            <person name="Arakawa K."/>
        </authorList>
    </citation>
    <scope>NUCLEOTIDE SEQUENCE</scope>
</reference>
<comment type="caution">
    <text evidence="2">The sequence shown here is derived from an EMBL/GenBank/DDBJ whole genome shotgun (WGS) entry which is preliminary data.</text>
</comment>
<feature type="compositionally biased region" description="Polar residues" evidence="1">
    <location>
        <begin position="237"/>
        <end position="246"/>
    </location>
</feature>
<evidence type="ECO:0000256" key="1">
    <source>
        <dbReference type="SAM" id="MobiDB-lite"/>
    </source>
</evidence>
<feature type="region of interest" description="Disordered" evidence="1">
    <location>
        <begin position="229"/>
        <end position="256"/>
    </location>
</feature>
<dbReference type="Proteomes" id="UP000887159">
    <property type="component" value="Unassembled WGS sequence"/>
</dbReference>
<dbReference type="AlphaFoldDB" id="A0A8X6SFN0"/>
<organism evidence="2 3">
    <name type="scientific">Trichonephila clavipes</name>
    <name type="common">Golden silk orbweaver</name>
    <name type="synonym">Nephila clavipes</name>
    <dbReference type="NCBI Taxonomy" id="2585209"/>
    <lineage>
        <taxon>Eukaryota</taxon>
        <taxon>Metazoa</taxon>
        <taxon>Ecdysozoa</taxon>
        <taxon>Arthropoda</taxon>
        <taxon>Chelicerata</taxon>
        <taxon>Arachnida</taxon>
        <taxon>Araneae</taxon>
        <taxon>Araneomorphae</taxon>
        <taxon>Entelegynae</taxon>
        <taxon>Araneoidea</taxon>
        <taxon>Nephilidae</taxon>
        <taxon>Trichonephila</taxon>
    </lineage>
</organism>
<sequence length="256" mass="28994">MHLTNAEKNVKKLKYLDRVSRYLTINGHEVKGGIISAVGKIKKTLAFGQVKPILKEQKLLDDVMKRRKCFTPRSRCQALITLISFETKTHNHVFVRQQLFHRERNVVLVQNPRSADLAFLPRSLFQLAQGSTAVLPIGFQGWNRAKSYCPLHGAQGFGSRQASPSPLPFRRPRTGLCRSVSEFDRAKIIAYRECGLPFFGVAPVGIPTTVQQIRNQWVAKVPIERYAKSREDRHNVRSSSRKSGNGQYPLARGDDD</sequence>
<keyword evidence="3" id="KW-1185">Reference proteome</keyword>
<protein>
    <submittedName>
        <fullName evidence="2">Uncharacterized protein</fullName>
    </submittedName>
</protein>
<proteinExistence type="predicted"/>
<evidence type="ECO:0000313" key="3">
    <source>
        <dbReference type="Proteomes" id="UP000887159"/>
    </source>
</evidence>
<accession>A0A8X6SFN0</accession>
<evidence type="ECO:0000313" key="2">
    <source>
        <dbReference type="EMBL" id="GFY08352.1"/>
    </source>
</evidence>
<gene>
    <name evidence="2" type="ORF">TNCV_1357581</name>
</gene>